<evidence type="ECO:0000313" key="2">
    <source>
        <dbReference type="Proteomes" id="UP001162992"/>
    </source>
</evidence>
<proteinExistence type="predicted"/>
<dbReference type="EMBL" id="CM055109">
    <property type="protein sequence ID" value="KAJ7523980.1"/>
    <property type="molecule type" value="Genomic_DNA"/>
</dbReference>
<dbReference type="Proteomes" id="UP001162992">
    <property type="component" value="Chromosome 18"/>
</dbReference>
<sequence length="61" mass="6902">MFGCMPSGKFDNSKYYDILGISKDVSQEHLKKAYIKAAIKNHPDKHGDSENLKKLAQAYEV</sequence>
<comment type="caution">
    <text evidence="1">The sequence shown here is derived from an EMBL/GenBank/DDBJ whole genome shotgun (WGS) entry which is preliminary data.</text>
</comment>
<name>A0ACC2B2N7_DIPCM</name>
<reference evidence="2" key="1">
    <citation type="journal article" date="2024" name="Proc. Natl. Acad. Sci. U.S.A.">
        <title>Extraordinary preservation of gene collinearity over three hundred million years revealed in homosporous lycophytes.</title>
        <authorList>
            <person name="Li C."/>
            <person name="Wickell D."/>
            <person name="Kuo L.Y."/>
            <person name="Chen X."/>
            <person name="Nie B."/>
            <person name="Liao X."/>
            <person name="Peng D."/>
            <person name="Ji J."/>
            <person name="Jenkins J."/>
            <person name="Williams M."/>
            <person name="Shu S."/>
            <person name="Plott C."/>
            <person name="Barry K."/>
            <person name="Rajasekar S."/>
            <person name="Grimwood J."/>
            <person name="Han X."/>
            <person name="Sun S."/>
            <person name="Hou Z."/>
            <person name="He W."/>
            <person name="Dai G."/>
            <person name="Sun C."/>
            <person name="Schmutz J."/>
            <person name="Leebens-Mack J.H."/>
            <person name="Li F.W."/>
            <person name="Wang L."/>
        </authorList>
    </citation>
    <scope>NUCLEOTIDE SEQUENCE [LARGE SCALE GENOMIC DNA]</scope>
    <source>
        <strain evidence="2">cv. PW_Plant_1</strain>
    </source>
</reference>
<gene>
    <name evidence="1" type="ORF">O6H91_18G071300</name>
</gene>
<keyword evidence="2" id="KW-1185">Reference proteome</keyword>
<protein>
    <submittedName>
        <fullName evidence="1">Uncharacterized protein</fullName>
    </submittedName>
</protein>
<organism evidence="1 2">
    <name type="scientific">Diphasiastrum complanatum</name>
    <name type="common">Issler's clubmoss</name>
    <name type="synonym">Lycopodium complanatum</name>
    <dbReference type="NCBI Taxonomy" id="34168"/>
    <lineage>
        <taxon>Eukaryota</taxon>
        <taxon>Viridiplantae</taxon>
        <taxon>Streptophyta</taxon>
        <taxon>Embryophyta</taxon>
        <taxon>Tracheophyta</taxon>
        <taxon>Lycopodiopsida</taxon>
        <taxon>Lycopodiales</taxon>
        <taxon>Lycopodiaceae</taxon>
        <taxon>Lycopodioideae</taxon>
        <taxon>Diphasiastrum</taxon>
    </lineage>
</organism>
<accession>A0ACC2B2N7</accession>
<evidence type="ECO:0000313" key="1">
    <source>
        <dbReference type="EMBL" id="KAJ7523980.1"/>
    </source>
</evidence>